<dbReference type="SUPFAM" id="SSF144091">
    <property type="entry name" value="Rhomboid-like"/>
    <property type="match status" value="1"/>
</dbReference>
<keyword evidence="4 5" id="KW-0472">Membrane</keyword>
<accession>A0A7E4VRL3</accession>
<keyword evidence="3 5" id="KW-1133">Transmembrane helix</keyword>
<evidence type="ECO:0000313" key="6">
    <source>
        <dbReference type="Proteomes" id="UP000492821"/>
    </source>
</evidence>
<proteinExistence type="predicted"/>
<comment type="subcellular location">
    <subcellularLocation>
        <location evidence="1">Membrane</location>
        <topology evidence="1">Multi-pass membrane protein</topology>
    </subcellularLocation>
</comment>
<reference evidence="7" key="2">
    <citation type="submission" date="2020-10" db="UniProtKB">
        <authorList>
            <consortium name="WormBaseParasite"/>
        </authorList>
    </citation>
    <scope>IDENTIFICATION</scope>
</reference>
<organism evidence="6 7">
    <name type="scientific">Panagrellus redivivus</name>
    <name type="common">Microworm</name>
    <dbReference type="NCBI Taxonomy" id="6233"/>
    <lineage>
        <taxon>Eukaryota</taxon>
        <taxon>Metazoa</taxon>
        <taxon>Ecdysozoa</taxon>
        <taxon>Nematoda</taxon>
        <taxon>Chromadorea</taxon>
        <taxon>Rhabditida</taxon>
        <taxon>Tylenchina</taxon>
        <taxon>Panagrolaimomorpha</taxon>
        <taxon>Panagrolaimoidea</taxon>
        <taxon>Panagrolaimidae</taxon>
        <taxon>Panagrellus</taxon>
    </lineage>
</organism>
<dbReference type="WBParaSite" id="Pan_g24037.t1">
    <property type="protein sequence ID" value="Pan_g24037.t1"/>
    <property type="gene ID" value="Pan_g24037"/>
</dbReference>
<sequence>MLRFKYGDKIKFFLELVAELAHSFEMEYYYWIDGVKSPVAPFTAYMLANVLNLEFTNWQEYCFDANFLAKDDYTLYLAAEITHRAMIHFEQPPNGAHDYATQIYSALVADGSSISRLRVATAYALHNGIHTCNTLQVLDCFDPVYKCCRFAMELTDPFTPMTWLQVAQCCIAGGILALIKLSQETEFFGHYIRPLHLCPCCPYRYRNYILYWLYDDIEYAAFLNAGIIFVFASITSGFFNVPAWQIIGTFLWSCITGAQMFRLLVPEYKISGASAGMYGLFATCIINTTLTAFHGDVYWLPVVLSIVVVGLVCVEFWADLERTASEAHFGGFLCGTVLALALAPLSPFHDYSVLILILWAAATRLFFPAHRRLRRNYRFRTRVHMIHASELPW</sequence>
<feature type="transmembrane region" description="Helical" evidence="5">
    <location>
        <begin position="245"/>
        <end position="265"/>
    </location>
</feature>
<dbReference type="GO" id="GO:0016020">
    <property type="term" value="C:membrane"/>
    <property type="evidence" value="ECO:0007669"/>
    <property type="project" value="UniProtKB-SubCell"/>
</dbReference>
<protein>
    <submittedName>
        <fullName evidence="7">Rhomboid domain-containing protein</fullName>
    </submittedName>
</protein>
<dbReference type="Proteomes" id="UP000492821">
    <property type="component" value="Unassembled WGS sequence"/>
</dbReference>
<evidence type="ECO:0000256" key="1">
    <source>
        <dbReference type="ARBA" id="ARBA00004141"/>
    </source>
</evidence>
<feature type="transmembrane region" description="Helical" evidence="5">
    <location>
        <begin position="351"/>
        <end position="370"/>
    </location>
</feature>
<dbReference type="AlphaFoldDB" id="A0A7E4VRL3"/>
<evidence type="ECO:0000256" key="3">
    <source>
        <dbReference type="ARBA" id="ARBA00022989"/>
    </source>
</evidence>
<feature type="transmembrane region" description="Helical" evidence="5">
    <location>
        <begin position="277"/>
        <end position="293"/>
    </location>
</feature>
<evidence type="ECO:0000256" key="2">
    <source>
        <dbReference type="ARBA" id="ARBA00022692"/>
    </source>
</evidence>
<dbReference type="InterPro" id="IPR035952">
    <property type="entry name" value="Rhomboid-like_sf"/>
</dbReference>
<keyword evidence="2 5" id="KW-0812">Transmembrane</keyword>
<keyword evidence="6" id="KW-1185">Reference proteome</keyword>
<evidence type="ECO:0000256" key="4">
    <source>
        <dbReference type="ARBA" id="ARBA00023136"/>
    </source>
</evidence>
<feature type="transmembrane region" description="Helical" evidence="5">
    <location>
        <begin position="299"/>
        <end position="318"/>
    </location>
</feature>
<name>A0A7E4VRL3_PANRE</name>
<evidence type="ECO:0000256" key="5">
    <source>
        <dbReference type="SAM" id="Phobius"/>
    </source>
</evidence>
<feature type="transmembrane region" description="Helical" evidence="5">
    <location>
        <begin position="219"/>
        <end position="239"/>
    </location>
</feature>
<dbReference type="Gene3D" id="1.20.1540.10">
    <property type="entry name" value="Rhomboid-like"/>
    <property type="match status" value="1"/>
</dbReference>
<evidence type="ECO:0000313" key="7">
    <source>
        <dbReference type="WBParaSite" id="Pan_g24037.t1"/>
    </source>
</evidence>
<feature type="transmembrane region" description="Helical" evidence="5">
    <location>
        <begin position="327"/>
        <end position="345"/>
    </location>
</feature>
<reference evidence="6" key="1">
    <citation type="journal article" date="2013" name="Genetics">
        <title>The draft genome and transcriptome of Panagrellus redivivus are shaped by the harsh demands of a free-living lifestyle.</title>
        <authorList>
            <person name="Srinivasan J."/>
            <person name="Dillman A.R."/>
            <person name="Macchietto M.G."/>
            <person name="Heikkinen L."/>
            <person name="Lakso M."/>
            <person name="Fracchia K.M."/>
            <person name="Antoshechkin I."/>
            <person name="Mortazavi A."/>
            <person name="Wong G."/>
            <person name="Sternberg P.W."/>
        </authorList>
    </citation>
    <scope>NUCLEOTIDE SEQUENCE [LARGE SCALE GENOMIC DNA]</scope>
    <source>
        <strain evidence="6">MT8872</strain>
    </source>
</reference>